<proteinExistence type="predicted"/>
<evidence type="ECO:0000313" key="3">
    <source>
        <dbReference type="Proteomes" id="UP001596137"/>
    </source>
</evidence>
<dbReference type="Proteomes" id="UP001596137">
    <property type="component" value="Unassembled WGS sequence"/>
</dbReference>
<dbReference type="RefSeq" id="WP_380746038.1">
    <property type="nucleotide sequence ID" value="NZ_JBHSRF010000001.1"/>
</dbReference>
<accession>A0ABW1N8W6</accession>
<feature type="region of interest" description="Disordered" evidence="1">
    <location>
        <begin position="68"/>
        <end position="100"/>
    </location>
</feature>
<sequence length="338" mass="35803">MDEFVGVEPASLQELAHRLQRLHSLLAEHGPAIQRTMRRWDSTLSFAALPYLIDEALRDARDMDARATKAHELTREQPAPARASGPAAHPAPAAPTDTATPEMSVRLDWDSAGHGGVRAEQDAGALAEVVARGDPGVLSPEDLTRHLGDAGYLAAFWGQACPIALQAARTLINRAGPALFGPESTAILRALGASLAAATRMRRGNGADSRPLLSDAALDAIVKHPDQWSVGMLVRYGPDGRSWDCEILATITRAVLEAHAAGLVKVPERARGADSDPVAAVLRRAAENGHAARRLLTDPSTCPEHAALLRDALARVSAGEDLDHAGEGELKQGGRDQP</sequence>
<protein>
    <recommendedName>
        <fullName evidence="4">DUF222 domain-containing protein</fullName>
    </recommendedName>
</protein>
<evidence type="ECO:0000256" key="1">
    <source>
        <dbReference type="SAM" id="MobiDB-lite"/>
    </source>
</evidence>
<name>A0ABW1N8W6_9ACTN</name>
<gene>
    <name evidence="2" type="ORF">ACFP1K_00970</name>
</gene>
<reference evidence="3" key="1">
    <citation type="journal article" date="2019" name="Int. J. Syst. Evol. Microbiol.">
        <title>The Global Catalogue of Microorganisms (GCM) 10K type strain sequencing project: providing services to taxonomists for standard genome sequencing and annotation.</title>
        <authorList>
            <consortium name="The Broad Institute Genomics Platform"/>
            <consortium name="The Broad Institute Genome Sequencing Center for Infectious Disease"/>
            <person name="Wu L."/>
            <person name="Ma J."/>
        </authorList>
    </citation>
    <scope>NUCLEOTIDE SEQUENCE [LARGE SCALE GENOMIC DNA]</scope>
    <source>
        <strain evidence="3">JCM 30346</strain>
    </source>
</reference>
<comment type="caution">
    <text evidence="2">The sequence shown here is derived from an EMBL/GenBank/DDBJ whole genome shotgun (WGS) entry which is preliminary data.</text>
</comment>
<keyword evidence="3" id="KW-1185">Reference proteome</keyword>
<evidence type="ECO:0008006" key="4">
    <source>
        <dbReference type="Google" id="ProtNLM"/>
    </source>
</evidence>
<dbReference type="EMBL" id="JBHSRF010000001">
    <property type="protein sequence ID" value="MFC6079716.1"/>
    <property type="molecule type" value="Genomic_DNA"/>
</dbReference>
<feature type="compositionally biased region" description="Low complexity" evidence="1">
    <location>
        <begin position="78"/>
        <end position="100"/>
    </location>
</feature>
<evidence type="ECO:0000313" key="2">
    <source>
        <dbReference type="EMBL" id="MFC6079716.1"/>
    </source>
</evidence>
<organism evidence="2 3">
    <name type="scientific">Sphaerisporangium aureirubrum</name>
    <dbReference type="NCBI Taxonomy" id="1544736"/>
    <lineage>
        <taxon>Bacteria</taxon>
        <taxon>Bacillati</taxon>
        <taxon>Actinomycetota</taxon>
        <taxon>Actinomycetes</taxon>
        <taxon>Streptosporangiales</taxon>
        <taxon>Streptosporangiaceae</taxon>
        <taxon>Sphaerisporangium</taxon>
    </lineage>
</organism>